<keyword evidence="3" id="KW-1185">Reference proteome</keyword>
<dbReference type="EMBL" id="FOAA01000024">
    <property type="protein sequence ID" value="SEL60771.1"/>
    <property type="molecule type" value="Genomic_DNA"/>
</dbReference>
<dbReference type="AlphaFoldDB" id="A0A1H7RKL5"/>
<feature type="transmembrane region" description="Helical" evidence="1">
    <location>
        <begin position="58"/>
        <end position="77"/>
    </location>
</feature>
<reference evidence="3" key="1">
    <citation type="submission" date="2016-10" db="EMBL/GenBank/DDBJ databases">
        <authorList>
            <person name="Varghese N."/>
            <person name="Submissions S."/>
        </authorList>
    </citation>
    <scope>NUCLEOTIDE SEQUENCE [LARGE SCALE GENOMIC DNA]</scope>
    <source>
        <strain evidence="3">DSM 241</strain>
    </source>
</reference>
<feature type="transmembrane region" description="Helical" evidence="1">
    <location>
        <begin position="83"/>
        <end position="100"/>
    </location>
</feature>
<evidence type="ECO:0008006" key="4">
    <source>
        <dbReference type="Google" id="ProtNLM"/>
    </source>
</evidence>
<organism evidence="2 3">
    <name type="scientific">Ectothiorhodospira marina</name>
    <dbReference type="NCBI Taxonomy" id="1396821"/>
    <lineage>
        <taxon>Bacteria</taxon>
        <taxon>Pseudomonadati</taxon>
        <taxon>Pseudomonadota</taxon>
        <taxon>Gammaproteobacteria</taxon>
        <taxon>Chromatiales</taxon>
        <taxon>Ectothiorhodospiraceae</taxon>
        <taxon>Ectothiorhodospira</taxon>
    </lineage>
</organism>
<evidence type="ECO:0000256" key="1">
    <source>
        <dbReference type="SAM" id="Phobius"/>
    </source>
</evidence>
<evidence type="ECO:0000313" key="2">
    <source>
        <dbReference type="EMBL" id="SEL60771.1"/>
    </source>
</evidence>
<evidence type="ECO:0000313" key="3">
    <source>
        <dbReference type="Proteomes" id="UP000199256"/>
    </source>
</evidence>
<keyword evidence="1" id="KW-0472">Membrane</keyword>
<keyword evidence="1" id="KW-1133">Transmembrane helix</keyword>
<feature type="transmembrane region" description="Helical" evidence="1">
    <location>
        <begin position="198"/>
        <end position="218"/>
    </location>
</feature>
<proteinExistence type="predicted"/>
<dbReference type="Proteomes" id="UP000199256">
    <property type="component" value="Unassembled WGS sequence"/>
</dbReference>
<dbReference type="RefSeq" id="WP_143050504.1">
    <property type="nucleotide sequence ID" value="NZ_FOAA01000024.1"/>
</dbReference>
<feature type="transmembrane region" description="Helical" evidence="1">
    <location>
        <begin position="34"/>
        <end position="51"/>
    </location>
</feature>
<accession>A0A1H7RKL5</accession>
<dbReference type="OrthoDB" id="7066934at2"/>
<name>A0A1H7RKL5_9GAMM</name>
<feature type="transmembrane region" description="Helical" evidence="1">
    <location>
        <begin position="365"/>
        <end position="387"/>
    </location>
</feature>
<feature type="transmembrane region" description="Helical" evidence="1">
    <location>
        <begin position="318"/>
        <end position="341"/>
    </location>
</feature>
<feature type="transmembrane region" description="Helical" evidence="1">
    <location>
        <begin position="230"/>
        <end position="253"/>
    </location>
</feature>
<feature type="transmembrane region" description="Helical" evidence="1">
    <location>
        <begin position="10"/>
        <end position="28"/>
    </location>
</feature>
<sequence>MDKVLFKAQILPWLIFILSFIATSPVLAHLGWRGIYSLALTIGLLIIYILYKNGKIKLWFIATLTITLTTSSSAAMYWGDFRYVIALTFLCSSLFILQYITRQTLEKFIDIASFFILAILILSTIGFVLALSGLDPALSFPNPDGRPNYYFYTTLTNSFWGGVIRPSGIYDEPGTLSLYACSIAAIRHLTNRDKKTTWLILILGFFTLSLAHLIYVTFHFIAEKWDRKTLSYLIITFSFLFITLTATGSYSVFEERLLGRLVLTEGELAGDNRSFRMVNAYELIKSDPSVFWFGASPSCVFDYDTCKQKFPPIGENPLFPLASSGLLISWPYYLLLFLYLFSPAFGKKYFVVFGFGLLMLQRPSLMTIGISMIGLIIAWLLLCHFFNRPNHKKSNTT</sequence>
<gene>
    <name evidence="2" type="ORF">SAMN05444515_1247</name>
</gene>
<feature type="transmembrane region" description="Helical" evidence="1">
    <location>
        <begin position="112"/>
        <end position="134"/>
    </location>
</feature>
<keyword evidence="1" id="KW-0812">Transmembrane</keyword>
<protein>
    <recommendedName>
        <fullName evidence="4">O-Antigen ligase</fullName>
    </recommendedName>
</protein>
<dbReference type="STRING" id="1396821.SAMN05444515_1247"/>